<keyword evidence="7" id="KW-0539">Nucleus</keyword>
<dbReference type="Proteomes" id="UP001165065">
    <property type="component" value="Unassembled WGS sequence"/>
</dbReference>
<keyword evidence="11" id="KW-1185">Reference proteome</keyword>
<dbReference type="PROSITE" id="PS50157">
    <property type="entry name" value="ZINC_FINGER_C2H2_2"/>
    <property type="match status" value="1"/>
</dbReference>
<evidence type="ECO:0000259" key="9">
    <source>
        <dbReference type="PROSITE" id="PS50157"/>
    </source>
</evidence>
<dbReference type="GO" id="GO:0005634">
    <property type="term" value="C:nucleus"/>
    <property type="evidence" value="ECO:0007669"/>
    <property type="project" value="UniProtKB-SubCell"/>
</dbReference>
<dbReference type="SMART" id="SM00355">
    <property type="entry name" value="ZnF_C2H2"/>
    <property type="match status" value="5"/>
</dbReference>
<keyword evidence="2" id="KW-0479">Metal-binding</keyword>
<dbReference type="AlphaFoldDB" id="A0A9W7FXZ8"/>
<protein>
    <recommendedName>
        <fullName evidence="9">C2H2-type domain-containing protein</fullName>
    </recommendedName>
</protein>
<evidence type="ECO:0000256" key="3">
    <source>
        <dbReference type="ARBA" id="ARBA00022771"/>
    </source>
</evidence>
<evidence type="ECO:0000313" key="11">
    <source>
        <dbReference type="Proteomes" id="UP001165065"/>
    </source>
</evidence>
<dbReference type="GO" id="GO:0008270">
    <property type="term" value="F:zinc ion binding"/>
    <property type="evidence" value="ECO:0007669"/>
    <property type="project" value="UniProtKB-KW"/>
</dbReference>
<evidence type="ECO:0000256" key="8">
    <source>
        <dbReference type="PROSITE-ProRule" id="PRU00042"/>
    </source>
</evidence>
<sequence>MLNVVNPSATKVLSFASRRALDELSEARGLLSTSYESDTIDGLVIKEFEDPESRLSSVNAMGFIKVPKAVTPPLQFGNVQSQALAQVEPPVISHALLSCIPCDPSQEAQAPLLPLGKAPANLSEEELKARKMVERRERIKAFEKVHKKGRRKGNVPFWCNVPECDFKSKHMTEMKEHLRKSHNVGIVWYKCEEPMCDFITKWKSSMRSHTQCVHNQDESDWAKCPIDGCEYKAKRRGNMNRHLQYAHKVNNEWLFCPQEGCQYKAMQPAHIRRHLAGIHDIGVQWFPCTECDYKAKRTEHLKRHIEVHHENDLFTEKIDDYIIKRFRKDKVKLLKIAVELREMHSEEPEMVKYFTKNRILNRWMQLRKKGH</sequence>
<keyword evidence="3 8" id="KW-0863">Zinc-finger</keyword>
<evidence type="ECO:0000256" key="5">
    <source>
        <dbReference type="ARBA" id="ARBA00023015"/>
    </source>
</evidence>
<dbReference type="EMBL" id="BRYA01000565">
    <property type="protein sequence ID" value="GMI23292.1"/>
    <property type="molecule type" value="Genomic_DNA"/>
</dbReference>
<dbReference type="InterPro" id="IPR051061">
    <property type="entry name" value="Zinc_finger_trans_reg"/>
</dbReference>
<proteinExistence type="predicted"/>
<dbReference type="PANTHER" id="PTHR46179:SF13">
    <property type="entry name" value="C2H2-TYPE DOMAIN-CONTAINING PROTEIN"/>
    <property type="match status" value="1"/>
</dbReference>
<dbReference type="InterPro" id="IPR013087">
    <property type="entry name" value="Znf_C2H2_type"/>
</dbReference>
<dbReference type="GO" id="GO:0006357">
    <property type="term" value="P:regulation of transcription by RNA polymerase II"/>
    <property type="evidence" value="ECO:0007669"/>
    <property type="project" value="TreeGrafter"/>
</dbReference>
<gene>
    <name evidence="10" type="ORF">TrCOL_g11783</name>
</gene>
<evidence type="ECO:0000256" key="6">
    <source>
        <dbReference type="ARBA" id="ARBA00023163"/>
    </source>
</evidence>
<dbReference type="Gene3D" id="3.30.160.60">
    <property type="entry name" value="Classic Zinc Finger"/>
    <property type="match status" value="2"/>
</dbReference>
<evidence type="ECO:0000256" key="2">
    <source>
        <dbReference type="ARBA" id="ARBA00022723"/>
    </source>
</evidence>
<dbReference type="PANTHER" id="PTHR46179">
    <property type="entry name" value="ZINC FINGER PROTEIN"/>
    <property type="match status" value="1"/>
</dbReference>
<organism evidence="10 11">
    <name type="scientific">Triparma columacea</name>
    <dbReference type="NCBI Taxonomy" id="722753"/>
    <lineage>
        <taxon>Eukaryota</taxon>
        <taxon>Sar</taxon>
        <taxon>Stramenopiles</taxon>
        <taxon>Ochrophyta</taxon>
        <taxon>Bolidophyceae</taxon>
        <taxon>Parmales</taxon>
        <taxon>Triparmaceae</taxon>
        <taxon>Triparma</taxon>
    </lineage>
</organism>
<accession>A0A9W7FXZ8</accession>
<keyword evidence="6" id="KW-0804">Transcription</keyword>
<dbReference type="OrthoDB" id="8117402at2759"/>
<evidence type="ECO:0000256" key="4">
    <source>
        <dbReference type="ARBA" id="ARBA00022833"/>
    </source>
</evidence>
<feature type="domain" description="C2H2-type" evidence="9">
    <location>
        <begin position="286"/>
        <end position="313"/>
    </location>
</feature>
<evidence type="ECO:0000313" key="10">
    <source>
        <dbReference type="EMBL" id="GMI23292.1"/>
    </source>
</evidence>
<reference evidence="11" key="1">
    <citation type="journal article" date="2023" name="Commun. Biol.">
        <title>Genome analysis of Parmales, the sister group of diatoms, reveals the evolutionary specialization of diatoms from phago-mixotrophs to photoautotrophs.</title>
        <authorList>
            <person name="Ban H."/>
            <person name="Sato S."/>
            <person name="Yoshikawa S."/>
            <person name="Yamada K."/>
            <person name="Nakamura Y."/>
            <person name="Ichinomiya M."/>
            <person name="Sato N."/>
            <person name="Blanc-Mathieu R."/>
            <person name="Endo H."/>
            <person name="Kuwata A."/>
            <person name="Ogata H."/>
        </authorList>
    </citation>
    <scope>NUCLEOTIDE SEQUENCE [LARGE SCALE GENOMIC DNA]</scope>
</reference>
<comment type="subcellular location">
    <subcellularLocation>
        <location evidence="1">Nucleus</location>
    </subcellularLocation>
</comment>
<keyword evidence="4" id="KW-0862">Zinc</keyword>
<evidence type="ECO:0000256" key="1">
    <source>
        <dbReference type="ARBA" id="ARBA00004123"/>
    </source>
</evidence>
<name>A0A9W7FXZ8_9STRA</name>
<evidence type="ECO:0000256" key="7">
    <source>
        <dbReference type="ARBA" id="ARBA00023242"/>
    </source>
</evidence>
<comment type="caution">
    <text evidence="10">The sequence shown here is derived from an EMBL/GenBank/DDBJ whole genome shotgun (WGS) entry which is preliminary data.</text>
</comment>
<keyword evidence="5" id="KW-0805">Transcription regulation</keyword>